<organism evidence="3 4">
    <name type="scientific">Mikania micrantha</name>
    <name type="common">bitter vine</name>
    <dbReference type="NCBI Taxonomy" id="192012"/>
    <lineage>
        <taxon>Eukaryota</taxon>
        <taxon>Viridiplantae</taxon>
        <taxon>Streptophyta</taxon>
        <taxon>Embryophyta</taxon>
        <taxon>Tracheophyta</taxon>
        <taxon>Spermatophyta</taxon>
        <taxon>Magnoliopsida</taxon>
        <taxon>eudicotyledons</taxon>
        <taxon>Gunneridae</taxon>
        <taxon>Pentapetalae</taxon>
        <taxon>asterids</taxon>
        <taxon>campanulids</taxon>
        <taxon>Asterales</taxon>
        <taxon>Asteraceae</taxon>
        <taxon>Asteroideae</taxon>
        <taxon>Heliantheae alliance</taxon>
        <taxon>Eupatorieae</taxon>
        <taxon>Mikania</taxon>
    </lineage>
</organism>
<dbReference type="PANTHER" id="PTHR11439:SF515">
    <property type="entry name" value="GAG-POL POLYPROTEIN"/>
    <property type="match status" value="1"/>
</dbReference>
<reference evidence="3 4" key="1">
    <citation type="submission" date="2019-05" db="EMBL/GenBank/DDBJ databases">
        <title>Mikania micrantha, genome provides insights into the molecular mechanism of rapid growth.</title>
        <authorList>
            <person name="Liu B."/>
        </authorList>
    </citation>
    <scope>NUCLEOTIDE SEQUENCE [LARGE SCALE GENOMIC DNA]</scope>
    <source>
        <strain evidence="3">NLD-2019</strain>
        <tissue evidence="3">Leaf</tissue>
    </source>
</reference>
<evidence type="ECO:0000256" key="1">
    <source>
        <dbReference type="SAM" id="MobiDB-lite"/>
    </source>
</evidence>
<dbReference type="SUPFAM" id="SSF56672">
    <property type="entry name" value="DNA/RNA polymerases"/>
    <property type="match status" value="1"/>
</dbReference>
<accession>A0A5N6N0U7</accession>
<feature type="region of interest" description="Disordered" evidence="1">
    <location>
        <begin position="556"/>
        <end position="589"/>
    </location>
</feature>
<sequence length="646" mass="71948">MGSPTGEQQSSMAGPNSPFLNTPLNSNDTLSNSVSNNPSSISSSHYDHTPLRGVRTVNDIYSETIPTQQIEFERVLLLHDEEPANFFEAKGSREWQIAMKEELDSIERNGTWSLVKNPPGVKPIGLKWVYKIKKDAKGDVTRYKARLVAKGYVQKRGVDYDEVFALVTRMETVRLILSLAGQKSWRTKQIVVLIVWVYVDDLLIAGSSDEKITNFKKQMKGQFDMSDLGLLNYYLGIQVTQDNKGVSLKQTWYAIKILKEANMWEANSTKFPMEPGLRLTKKDETEPVDPTEYRKLIGRLRYITRTRPEISYAIGLANRFMETPKTSHWQAVKQVLRYLSTAVAVAARSKWGTINYGIRYAKGGDGKLIGCSDISHATDWADGKSTTGMVFYYGGGPITWCTLKQSTIPLSSCEAEFMAANAAACQAVWLKGLLEEITRESVEAAKLCVDNQSAILLIKNHVFHGHSKHINTRYHFIRECVENGLVTIEYVADEVVPESQPSPDAGPSTQATQKRKHKKKQVVYTEPVVVAPTCPKKWTPEEEFALSKAWVDVSEDPIPRTEAPTPARAPREAVRPKRSGVSPGSLHSRLPPQLVAHLVPEPLQRFLLVVPPVVMPCSGVMQSHQLPTPADSPPVLGGSGSPHREL</sequence>
<dbReference type="InterPro" id="IPR043502">
    <property type="entry name" value="DNA/RNA_pol_sf"/>
</dbReference>
<gene>
    <name evidence="3" type="ORF">E3N88_28809</name>
</gene>
<protein>
    <recommendedName>
        <fullName evidence="2">Reverse transcriptase Ty1/copia-type domain-containing protein</fullName>
    </recommendedName>
</protein>
<dbReference type="OrthoDB" id="413760at2759"/>
<dbReference type="PANTHER" id="PTHR11439">
    <property type="entry name" value="GAG-POL-RELATED RETROTRANSPOSON"/>
    <property type="match status" value="1"/>
</dbReference>
<comment type="caution">
    <text evidence="3">The sequence shown here is derived from an EMBL/GenBank/DDBJ whole genome shotgun (WGS) entry which is preliminary data.</text>
</comment>
<feature type="compositionally biased region" description="Polar residues" evidence="1">
    <location>
        <begin position="1"/>
        <end position="30"/>
    </location>
</feature>
<feature type="domain" description="Reverse transcriptase Ty1/copia-type" evidence="2">
    <location>
        <begin position="109"/>
        <end position="190"/>
    </location>
</feature>
<feature type="region of interest" description="Disordered" evidence="1">
    <location>
        <begin position="625"/>
        <end position="646"/>
    </location>
</feature>
<feature type="compositionally biased region" description="Polar residues" evidence="1">
    <location>
        <begin position="499"/>
        <end position="512"/>
    </location>
</feature>
<evidence type="ECO:0000259" key="2">
    <source>
        <dbReference type="Pfam" id="PF07727"/>
    </source>
</evidence>
<dbReference type="EMBL" id="SZYD01000014">
    <property type="protein sequence ID" value="KAD4180218.1"/>
    <property type="molecule type" value="Genomic_DNA"/>
</dbReference>
<dbReference type="Pfam" id="PF07727">
    <property type="entry name" value="RVT_2"/>
    <property type="match status" value="2"/>
</dbReference>
<keyword evidence="4" id="KW-1185">Reference proteome</keyword>
<feature type="domain" description="Reverse transcriptase Ty1/copia-type" evidence="2">
    <location>
        <begin position="193"/>
        <end position="274"/>
    </location>
</feature>
<evidence type="ECO:0000313" key="3">
    <source>
        <dbReference type="EMBL" id="KAD4180218.1"/>
    </source>
</evidence>
<dbReference type="Proteomes" id="UP000326396">
    <property type="component" value="Linkage Group LG4"/>
</dbReference>
<proteinExistence type="predicted"/>
<feature type="region of interest" description="Disordered" evidence="1">
    <location>
        <begin position="497"/>
        <end position="519"/>
    </location>
</feature>
<dbReference type="AlphaFoldDB" id="A0A5N6N0U7"/>
<dbReference type="CDD" id="cd09272">
    <property type="entry name" value="RNase_HI_RT_Ty1"/>
    <property type="match status" value="1"/>
</dbReference>
<feature type="compositionally biased region" description="Low complexity" evidence="1">
    <location>
        <begin position="31"/>
        <end position="44"/>
    </location>
</feature>
<dbReference type="InterPro" id="IPR013103">
    <property type="entry name" value="RVT_2"/>
</dbReference>
<name>A0A5N6N0U7_9ASTR</name>
<feature type="region of interest" description="Disordered" evidence="1">
    <location>
        <begin position="1"/>
        <end position="48"/>
    </location>
</feature>
<evidence type="ECO:0000313" key="4">
    <source>
        <dbReference type="Proteomes" id="UP000326396"/>
    </source>
</evidence>